<dbReference type="InterPro" id="IPR016208">
    <property type="entry name" value="Ald_Oxase/xanthine_DH-like"/>
</dbReference>
<dbReference type="SUPFAM" id="SSF56176">
    <property type="entry name" value="FAD-binding/transporter-associated domain-like"/>
    <property type="match status" value="1"/>
</dbReference>
<protein>
    <recommendedName>
        <fullName evidence="1">CO dehydrogenase flavoprotein C-terminal domain-containing protein</fullName>
    </recommendedName>
</protein>
<dbReference type="InterPro" id="IPR002346">
    <property type="entry name" value="Mopterin_DH_FAD-bd"/>
</dbReference>
<keyword evidence="3" id="KW-1185">Reference proteome</keyword>
<evidence type="ECO:0000313" key="3">
    <source>
        <dbReference type="Proteomes" id="UP000092462"/>
    </source>
</evidence>
<dbReference type="GO" id="GO:0005506">
    <property type="term" value="F:iron ion binding"/>
    <property type="evidence" value="ECO:0007669"/>
    <property type="project" value="InterPro"/>
</dbReference>
<organism evidence="2 3">
    <name type="scientific">Phlebotomus papatasi</name>
    <name type="common">Sandfly</name>
    <dbReference type="NCBI Taxonomy" id="29031"/>
    <lineage>
        <taxon>Eukaryota</taxon>
        <taxon>Metazoa</taxon>
        <taxon>Ecdysozoa</taxon>
        <taxon>Arthropoda</taxon>
        <taxon>Hexapoda</taxon>
        <taxon>Insecta</taxon>
        <taxon>Pterygota</taxon>
        <taxon>Neoptera</taxon>
        <taxon>Endopterygota</taxon>
        <taxon>Diptera</taxon>
        <taxon>Nematocera</taxon>
        <taxon>Psychodoidea</taxon>
        <taxon>Psychodidae</taxon>
        <taxon>Phlebotomus</taxon>
        <taxon>Phlebotomus</taxon>
    </lineage>
</organism>
<dbReference type="Pfam" id="PF03450">
    <property type="entry name" value="CO_deh_flav_C"/>
    <property type="match status" value="1"/>
</dbReference>
<dbReference type="SUPFAM" id="SSF55447">
    <property type="entry name" value="CO dehydrogenase flavoprotein C-terminal domain-like"/>
    <property type="match status" value="1"/>
</dbReference>
<evidence type="ECO:0000259" key="1">
    <source>
        <dbReference type="SMART" id="SM01092"/>
    </source>
</evidence>
<dbReference type="Proteomes" id="UP000092462">
    <property type="component" value="Unassembled WGS sequence"/>
</dbReference>
<dbReference type="InterPro" id="IPR005107">
    <property type="entry name" value="CO_DH_flav_C"/>
</dbReference>
<sequence>MHGSPISDLVPILTAARVELETVSVAGDRRTLCMGPGFFTSYRRNLIRSDEILVSLILPWTCEEQHFVALKQARRRDDDIAIVNIAVNVIFEHQSHKIKYLDLAFGGMAPTVVTAPISSERARGKEWDSDLVEIVSDALANELPLDPGAPGGMILYRRSLTLSLFFKAFLAISRDLKRDIAPDEISGADNFCTLPPKSTQTFEKIPDKQEPWNPIRRPHVHASAFKQATGGLCFWTVFYQSSEFFFHISKRNRSAYLDSLSCFCDFVKLWNLGC</sequence>
<dbReference type="AlphaFoldDB" id="A0A1B0D5Q4"/>
<name>A0A1B0D5Q4_PHLPP</name>
<dbReference type="GO" id="GO:0016491">
    <property type="term" value="F:oxidoreductase activity"/>
    <property type="evidence" value="ECO:0007669"/>
    <property type="project" value="InterPro"/>
</dbReference>
<evidence type="ECO:0000313" key="2">
    <source>
        <dbReference type="EnsemblMetazoa" id="PPAI002811-PA"/>
    </source>
</evidence>
<dbReference type="Gene3D" id="3.30.390.50">
    <property type="entry name" value="CO dehydrogenase flavoprotein, C-terminal domain"/>
    <property type="match status" value="1"/>
</dbReference>
<dbReference type="InterPro" id="IPR036318">
    <property type="entry name" value="FAD-bd_PCMH-like_sf"/>
</dbReference>
<dbReference type="VEuPathDB" id="VectorBase:PPAPM1_000776"/>
<feature type="domain" description="CO dehydrogenase flavoprotein C-terminal" evidence="1">
    <location>
        <begin position="68"/>
        <end position="172"/>
    </location>
</feature>
<dbReference type="EMBL" id="AJVK01025510">
    <property type="status" value="NOT_ANNOTATED_CDS"/>
    <property type="molecule type" value="Genomic_DNA"/>
</dbReference>
<dbReference type="VEuPathDB" id="VectorBase:PPAI002811"/>
<dbReference type="Pfam" id="PF00941">
    <property type="entry name" value="FAD_binding_5"/>
    <property type="match status" value="1"/>
</dbReference>
<accession>A0A1B0D5Q4</accession>
<dbReference type="PANTHER" id="PTHR45444">
    <property type="entry name" value="XANTHINE DEHYDROGENASE"/>
    <property type="match status" value="1"/>
</dbReference>
<dbReference type="Gene3D" id="3.30.465.10">
    <property type="match status" value="1"/>
</dbReference>
<dbReference type="InterPro" id="IPR016169">
    <property type="entry name" value="FAD-bd_PCMH_sub2"/>
</dbReference>
<reference evidence="2" key="1">
    <citation type="submission" date="2022-08" db="UniProtKB">
        <authorList>
            <consortium name="EnsemblMetazoa"/>
        </authorList>
    </citation>
    <scope>IDENTIFICATION</scope>
    <source>
        <strain evidence="2">Israel</strain>
    </source>
</reference>
<dbReference type="SMART" id="SM01092">
    <property type="entry name" value="CO_deh_flav_C"/>
    <property type="match status" value="1"/>
</dbReference>
<dbReference type="GO" id="GO:0050660">
    <property type="term" value="F:flavin adenine dinucleotide binding"/>
    <property type="evidence" value="ECO:0007669"/>
    <property type="project" value="InterPro"/>
</dbReference>
<dbReference type="EnsemblMetazoa" id="PPAI002811-RA">
    <property type="protein sequence ID" value="PPAI002811-PA"/>
    <property type="gene ID" value="PPAI002811"/>
</dbReference>
<dbReference type="PANTHER" id="PTHR45444:SF3">
    <property type="entry name" value="XANTHINE DEHYDROGENASE"/>
    <property type="match status" value="1"/>
</dbReference>
<dbReference type="InterPro" id="IPR036683">
    <property type="entry name" value="CO_DH_flav_C_dom_sf"/>
</dbReference>
<proteinExistence type="predicted"/>